<dbReference type="EMBL" id="UYSL01007610">
    <property type="protein sequence ID" value="VDL67848.1"/>
    <property type="molecule type" value="Genomic_DNA"/>
</dbReference>
<sequence length="83" mass="9534">MYMEVLYKEFNDIETLLSALDALLVTEFKELLCQNMPKFWNSSEDLDCAVHFMQSISVSEPDVTAQRALEAFPSWVFVADSSF</sequence>
<reference evidence="3" key="1">
    <citation type="submission" date="2017-02" db="UniProtKB">
        <authorList>
            <consortium name="WormBaseParasite"/>
        </authorList>
    </citation>
    <scope>IDENTIFICATION</scope>
</reference>
<accession>A0A0N4XP05</accession>
<dbReference type="Proteomes" id="UP000271162">
    <property type="component" value="Unassembled WGS sequence"/>
</dbReference>
<proteinExistence type="predicted"/>
<reference evidence="1 2" key="2">
    <citation type="submission" date="2018-11" db="EMBL/GenBank/DDBJ databases">
        <authorList>
            <consortium name="Pathogen Informatics"/>
        </authorList>
    </citation>
    <scope>NUCLEOTIDE SEQUENCE [LARGE SCALE GENOMIC DNA]</scope>
</reference>
<dbReference type="WBParaSite" id="NBR_0000425701-mRNA-1">
    <property type="protein sequence ID" value="NBR_0000425701-mRNA-1"/>
    <property type="gene ID" value="NBR_0000425701"/>
</dbReference>
<evidence type="ECO:0000313" key="1">
    <source>
        <dbReference type="EMBL" id="VDL67848.1"/>
    </source>
</evidence>
<gene>
    <name evidence="1" type="ORF">NBR_LOCUS4259</name>
</gene>
<dbReference type="AlphaFoldDB" id="A0A0N4XP05"/>
<evidence type="ECO:0000313" key="2">
    <source>
        <dbReference type="Proteomes" id="UP000271162"/>
    </source>
</evidence>
<keyword evidence="2" id="KW-1185">Reference proteome</keyword>
<protein>
    <submittedName>
        <fullName evidence="3">Ovule protein</fullName>
    </submittedName>
</protein>
<organism evidence="3">
    <name type="scientific">Nippostrongylus brasiliensis</name>
    <name type="common">Rat hookworm</name>
    <dbReference type="NCBI Taxonomy" id="27835"/>
    <lineage>
        <taxon>Eukaryota</taxon>
        <taxon>Metazoa</taxon>
        <taxon>Ecdysozoa</taxon>
        <taxon>Nematoda</taxon>
        <taxon>Chromadorea</taxon>
        <taxon>Rhabditida</taxon>
        <taxon>Rhabditina</taxon>
        <taxon>Rhabditomorpha</taxon>
        <taxon>Strongyloidea</taxon>
        <taxon>Heligmosomidae</taxon>
        <taxon>Nippostrongylus</taxon>
    </lineage>
</organism>
<evidence type="ECO:0000313" key="3">
    <source>
        <dbReference type="WBParaSite" id="NBR_0000425701-mRNA-1"/>
    </source>
</evidence>
<name>A0A0N4XP05_NIPBR</name>